<dbReference type="Proteomes" id="UP001224682">
    <property type="component" value="Unassembled WGS sequence"/>
</dbReference>
<reference evidence="2 3" key="1">
    <citation type="submission" date="2023-07" db="EMBL/GenBank/DDBJ databases">
        <title>Genomic Encyclopedia of Type Strains, Phase IV (KMG-IV): sequencing the most valuable type-strain genomes for metagenomic binning, comparative biology and taxonomic classification.</title>
        <authorList>
            <person name="Goeker M."/>
        </authorList>
    </citation>
    <scope>NUCLEOTIDE SEQUENCE [LARGE SCALE GENOMIC DNA]</scope>
    <source>
        <strain evidence="2 3">DSM 2457</strain>
    </source>
</reference>
<comment type="caution">
    <text evidence="2">The sequence shown here is derived from an EMBL/GenBank/DDBJ whole genome shotgun (WGS) entry which is preliminary data.</text>
</comment>
<name>A0ABU0BIU0_9HYPH</name>
<evidence type="ECO:0000313" key="2">
    <source>
        <dbReference type="EMBL" id="MDQ0305350.1"/>
    </source>
</evidence>
<evidence type="ECO:0000256" key="1">
    <source>
        <dbReference type="SAM" id="SignalP"/>
    </source>
</evidence>
<feature type="chain" id="PRO_5047257460" evidence="1">
    <location>
        <begin position="22"/>
        <end position="72"/>
    </location>
</feature>
<evidence type="ECO:0000313" key="3">
    <source>
        <dbReference type="Proteomes" id="UP001224682"/>
    </source>
</evidence>
<accession>A0ABU0BIU0</accession>
<sequence>MLTRRMMIRALSFGAPAAAVAAVLPAAPAQPMATELTALSVNWGAVIAGEIKARGPVAREMERAYGLRRMTA</sequence>
<dbReference type="PROSITE" id="PS51318">
    <property type="entry name" value="TAT"/>
    <property type="match status" value="1"/>
</dbReference>
<organism evidence="2 3">
    <name type="scientific">Ancylobacter polymorphus</name>
    <dbReference type="NCBI Taxonomy" id="223390"/>
    <lineage>
        <taxon>Bacteria</taxon>
        <taxon>Pseudomonadati</taxon>
        <taxon>Pseudomonadota</taxon>
        <taxon>Alphaproteobacteria</taxon>
        <taxon>Hyphomicrobiales</taxon>
        <taxon>Xanthobacteraceae</taxon>
        <taxon>Ancylobacter</taxon>
    </lineage>
</organism>
<protein>
    <submittedName>
        <fullName evidence="2">Uncharacterized protein</fullName>
    </submittedName>
</protein>
<keyword evidence="1" id="KW-0732">Signal</keyword>
<dbReference type="RefSeq" id="WP_307023317.1">
    <property type="nucleotide sequence ID" value="NZ_JAUSUI010000013.1"/>
</dbReference>
<gene>
    <name evidence="2" type="ORF">J2S75_004402</name>
</gene>
<keyword evidence="3" id="KW-1185">Reference proteome</keyword>
<dbReference type="EMBL" id="JAUSUI010000013">
    <property type="protein sequence ID" value="MDQ0305350.1"/>
    <property type="molecule type" value="Genomic_DNA"/>
</dbReference>
<feature type="signal peptide" evidence="1">
    <location>
        <begin position="1"/>
        <end position="21"/>
    </location>
</feature>
<dbReference type="InterPro" id="IPR006311">
    <property type="entry name" value="TAT_signal"/>
</dbReference>
<proteinExistence type="predicted"/>